<proteinExistence type="predicted"/>
<dbReference type="Proteomes" id="UP000286931">
    <property type="component" value="Unassembled WGS sequence"/>
</dbReference>
<evidence type="ECO:0000313" key="1">
    <source>
        <dbReference type="EMBL" id="GCD99257.1"/>
    </source>
</evidence>
<name>A0A401YXB0_9ACTN</name>
<sequence length="96" mass="10192">MDDDQRTVLHEEIEAELSYLMGAMRGISDRYRELGSGSGTGRGFGINAAYRENNLNSGAALARWATDLAAEAAEIADRCSAIDAKRALLKATGDAG</sequence>
<dbReference type="OrthoDB" id="515145at85011"/>
<organism evidence="1 2">
    <name type="scientific">Embleya hyalina</name>
    <dbReference type="NCBI Taxonomy" id="516124"/>
    <lineage>
        <taxon>Bacteria</taxon>
        <taxon>Bacillati</taxon>
        <taxon>Actinomycetota</taxon>
        <taxon>Actinomycetes</taxon>
        <taxon>Kitasatosporales</taxon>
        <taxon>Streptomycetaceae</taxon>
        <taxon>Embleya</taxon>
    </lineage>
</organism>
<dbReference type="AlphaFoldDB" id="A0A401YXB0"/>
<dbReference type="RefSeq" id="WP_126641057.1">
    <property type="nucleotide sequence ID" value="NZ_BIFH01000031.1"/>
</dbReference>
<evidence type="ECO:0000313" key="2">
    <source>
        <dbReference type="Proteomes" id="UP000286931"/>
    </source>
</evidence>
<dbReference type="EMBL" id="BIFH01000031">
    <property type="protein sequence ID" value="GCD99257.1"/>
    <property type="molecule type" value="Genomic_DNA"/>
</dbReference>
<protein>
    <submittedName>
        <fullName evidence="1">Uncharacterized protein</fullName>
    </submittedName>
</protein>
<gene>
    <name evidence="1" type="ORF">EHYA_06971</name>
</gene>
<comment type="caution">
    <text evidence="1">The sequence shown here is derived from an EMBL/GenBank/DDBJ whole genome shotgun (WGS) entry which is preliminary data.</text>
</comment>
<accession>A0A401YXB0</accession>
<keyword evidence="2" id="KW-1185">Reference proteome</keyword>
<reference evidence="1 2" key="1">
    <citation type="submission" date="2018-12" db="EMBL/GenBank/DDBJ databases">
        <title>Draft genome sequence of Embleya hyalina NBRC 13850T.</title>
        <authorList>
            <person name="Komaki H."/>
            <person name="Hosoyama A."/>
            <person name="Kimura A."/>
            <person name="Ichikawa N."/>
            <person name="Tamura T."/>
        </authorList>
    </citation>
    <scope>NUCLEOTIDE SEQUENCE [LARGE SCALE GENOMIC DNA]</scope>
    <source>
        <strain evidence="1 2">NBRC 13850</strain>
    </source>
</reference>